<dbReference type="SUPFAM" id="SSF53098">
    <property type="entry name" value="Ribonuclease H-like"/>
    <property type="match status" value="1"/>
</dbReference>
<protein>
    <submittedName>
        <fullName evidence="1">Uncharacterized protein</fullName>
    </submittedName>
</protein>
<dbReference type="KEGG" id="emp:EZMO1_3971"/>
<name>A0A142BGN5_9GAMM</name>
<evidence type="ECO:0000313" key="2">
    <source>
        <dbReference type="Proteomes" id="UP000071065"/>
    </source>
</evidence>
<dbReference type="EMBL" id="CP013251">
    <property type="protein sequence ID" value="AMO57911.1"/>
    <property type="molecule type" value="Genomic_DNA"/>
</dbReference>
<dbReference type="RefSeq" id="WP_061509668.1">
    <property type="nucleotide sequence ID" value="NZ_CP013251.1"/>
</dbReference>
<dbReference type="PATRIC" id="fig|570277.3.peg.4274"/>
<reference evidence="1 2" key="1">
    <citation type="journal article" date="2016" name="Front. Microbiol.">
        <title>Genomic Insight into the Host-Endosymbiont Relationship of Endozoicomonas montiporae CL-33(T) with its Coral Host.</title>
        <authorList>
            <person name="Ding J.-Y."/>
            <person name="Shiu J.-H."/>
            <person name="Chen W.-M."/>
            <person name="Chiang Y.-R."/>
            <person name="Tang S.-L."/>
        </authorList>
    </citation>
    <scope>NUCLEOTIDE SEQUENCE [LARGE SCALE GENOMIC DNA]</scope>
    <source>
        <strain evidence="1 2">CL-33</strain>
    </source>
</reference>
<accession>A0A142BGN5</accession>
<proteinExistence type="predicted"/>
<dbReference type="Proteomes" id="UP000071065">
    <property type="component" value="Chromosome"/>
</dbReference>
<dbReference type="STRING" id="570277.EZMO1_3971"/>
<dbReference type="AlphaFoldDB" id="A0A142BGN5"/>
<evidence type="ECO:0000313" key="1">
    <source>
        <dbReference type="EMBL" id="AMO57911.1"/>
    </source>
</evidence>
<dbReference type="InterPro" id="IPR012337">
    <property type="entry name" value="RNaseH-like_sf"/>
</dbReference>
<sequence length="127" mass="15039">MEAEEVLLAYAQRWPIEPMFQQMKHEFGCKHLWQQKLRTLLRWMHIKMAGYALLQLLTICQNKSALEVGKIAWRPENTVTAGMLKCPLCWIIPPLRVRRCWNRYEQKLELISEKIHDRPISISPKAA</sequence>
<dbReference type="OrthoDB" id="6191312at2"/>
<gene>
    <name evidence="1" type="ORF">EZMO1_3971</name>
</gene>
<organism evidence="1 2">
    <name type="scientific">Endozoicomonas montiporae CL-33</name>
    <dbReference type="NCBI Taxonomy" id="570277"/>
    <lineage>
        <taxon>Bacteria</taxon>
        <taxon>Pseudomonadati</taxon>
        <taxon>Pseudomonadota</taxon>
        <taxon>Gammaproteobacteria</taxon>
        <taxon>Oceanospirillales</taxon>
        <taxon>Endozoicomonadaceae</taxon>
        <taxon>Endozoicomonas</taxon>
    </lineage>
</organism>